<protein>
    <submittedName>
        <fullName evidence="3">Uncharacterized protein</fullName>
    </submittedName>
</protein>
<evidence type="ECO:0000313" key="3">
    <source>
        <dbReference type="EMBL" id="KDR77205.1"/>
    </source>
</evidence>
<gene>
    <name evidence="3" type="ORF">GALMADRAFT_246490</name>
</gene>
<feature type="transmembrane region" description="Helical" evidence="1">
    <location>
        <begin position="270"/>
        <end position="288"/>
    </location>
</feature>
<keyword evidence="2" id="KW-0732">Signal</keyword>
<keyword evidence="4" id="KW-1185">Reference proteome</keyword>
<feature type="transmembrane region" description="Helical" evidence="1">
    <location>
        <begin position="360"/>
        <end position="384"/>
    </location>
</feature>
<reference evidence="4" key="1">
    <citation type="journal article" date="2014" name="Proc. Natl. Acad. Sci. U.S.A.">
        <title>Extensive sampling of basidiomycete genomes demonstrates inadequacy of the white-rot/brown-rot paradigm for wood decay fungi.</title>
        <authorList>
            <person name="Riley R."/>
            <person name="Salamov A.A."/>
            <person name="Brown D.W."/>
            <person name="Nagy L.G."/>
            <person name="Floudas D."/>
            <person name="Held B.W."/>
            <person name="Levasseur A."/>
            <person name="Lombard V."/>
            <person name="Morin E."/>
            <person name="Otillar R."/>
            <person name="Lindquist E.A."/>
            <person name="Sun H."/>
            <person name="LaButti K.M."/>
            <person name="Schmutz J."/>
            <person name="Jabbour D."/>
            <person name="Luo H."/>
            <person name="Baker S.E."/>
            <person name="Pisabarro A.G."/>
            <person name="Walton J.D."/>
            <person name="Blanchette R.A."/>
            <person name="Henrissat B."/>
            <person name="Martin F."/>
            <person name="Cullen D."/>
            <person name="Hibbett D.S."/>
            <person name="Grigoriev I.V."/>
        </authorList>
    </citation>
    <scope>NUCLEOTIDE SEQUENCE [LARGE SCALE GENOMIC DNA]</scope>
    <source>
        <strain evidence="4">CBS 339.88</strain>
    </source>
</reference>
<dbReference type="EMBL" id="KL142377">
    <property type="protein sequence ID" value="KDR77205.1"/>
    <property type="molecule type" value="Genomic_DNA"/>
</dbReference>
<accession>A0A067T1Y0</accession>
<dbReference type="PANTHER" id="PTHR35043">
    <property type="entry name" value="TRANSCRIPTION FACTOR DOMAIN-CONTAINING PROTEIN"/>
    <property type="match status" value="1"/>
</dbReference>
<feature type="transmembrane region" description="Helical" evidence="1">
    <location>
        <begin position="209"/>
        <end position="227"/>
    </location>
</feature>
<feature type="chain" id="PRO_5001646393" evidence="2">
    <location>
        <begin position="18"/>
        <end position="482"/>
    </location>
</feature>
<dbReference type="Proteomes" id="UP000027222">
    <property type="component" value="Unassembled WGS sequence"/>
</dbReference>
<organism evidence="3 4">
    <name type="scientific">Galerina marginata (strain CBS 339.88)</name>
    <dbReference type="NCBI Taxonomy" id="685588"/>
    <lineage>
        <taxon>Eukaryota</taxon>
        <taxon>Fungi</taxon>
        <taxon>Dikarya</taxon>
        <taxon>Basidiomycota</taxon>
        <taxon>Agaricomycotina</taxon>
        <taxon>Agaricomycetes</taxon>
        <taxon>Agaricomycetidae</taxon>
        <taxon>Agaricales</taxon>
        <taxon>Agaricineae</taxon>
        <taxon>Strophariaceae</taxon>
        <taxon>Galerina</taxon>
    </lineage>
</organism>
<keyword evidence="1" id="KW-0472">Membrane</keyword>
<dbReference type="PANTHER" id="PTHR35043:SF7">
    <property type="entry name" value="TRANSCRIPTION FACTOR DOMAIN-CONTAINING PROTEIN"/>
    <property type="match status" value="1"/>
</dbReference>
<keyword evidence="1" id="KW-0812">Transmembrane</keyword>
<feature type="transmembrane region" description="Helical" evidence="1">
    <location>
        <begin position="432"/>
        <end position="454"/>
    </location>
</feature>
<feature type="signal peptide" evidence="2">
    <location>
        <begin position="1"/>
        <end position="17"/>
    </location>
</feature>
<evidence type="ECO:0000313" key="4">
    <source>
        <dbReference type="Proteomes" id="UP000027222"/>
    </source>
</evidence>
<dbReference type="OrthoDB" id="9451547at2759"/>
<dbReference type="AlphaFoldDB" id="A0A067T1Y0"/>
<keyword evidence="1" id="KW-1133">Transmembrane helix</keyword>
<feature type="transmembrane region" description="Helical" evidence="1">
    <location>
        <begin position="391"/>
        <end position="412"/>
    </location>
</feature>
<evidence type="ECO:0000256" key="2">
    <source>
        <dbReference type="SAM" id="SignalP"/>
    </source>
</evidence>
<evidence type="ECO:0000256" key="1">
    <source>
        <dbReference type="SAM" id="Phobius"/>
    </source>
</evidence>
<sequence>MLLILAFLYLFYSGTSAVPVSHVVREAITPDMNFPASQCMCPDQQRSIWDILWSCLATIFACTWISVHPNIPPSEEKEWKIKLRRLEVMVWAIIAPELILLWAMKQWYIARAMVKRYRGHRWTKTHAYFIEMGGFTLFEGGKPKRVLLLNEMEKLLENGKIDLPDITEEEIQDRSKGDGLSKALVIGQTSWFIAQCIARRAEQLILTELELVTAAFAILNGIMYFLWWNKPLDVRRPVPVHILDQAKPVEERFKLKTTDNYAITLWPWDAIFSLISGPLAVLASFLTWISKIRDINSKSLQKAATATIVSPWTILWKLFSRLDDIYEPSEELKVPGSVSTVSTFYSSTSYSSSITDVEPVLSSATAIIATVFGALHCAAWFFAFPTHIELIIWRTCSALISIIPLGMLLLFLTYFPGQDMRPRSTSRRLFGILWTILSIFMFSLPIYVIARLFLLGEAFAALRYLPPDALAVVDWLSFLPHI</sequence>
<feature type="transmembrane region" description="Helical" evidence="1">
    <location>
        <begin position="88"/>
        <end position="108"/>
    </location>
</feature>
<proteinExistence type="predicted"/>
<dbReference type="STRING" id="685588.A0A067T1Y0"/>
<dbReference type="HOGENOM" id="CLU_022883_6_1_1"/>
<name>A0A067T1Y0_GALM3</name>